<proteinExistence type="predicted"/>
<organism evidence="1 2">
    <name type="scientific">Lophiostoma macrostomum CBS 122681</name>
    <dbReference type="NCBI Taxonomy" id="1314788"/>
    <lineage>
        <taxon>Eukaryota</taxon>
        <taxon>Fungi</taxon>
        <taxon>Dikarya</taxon>
        <taxon>Ascomycota</taxon>
        <taxon>Pezizomycotina</taxon>
        <taxon>Dothideomycetes</taxon>
        <taxon>Pleosporomycetidae</taxon>
        <taxon>Pleosporales</taxon>
        <taxon>Lophiostomataceae</taxon>
        <taxon>Lophiostoma</taxon>
    </lineage>
</organism>
<dbReference type="AlphaFoldDB" id="A0A6A6T8G8"/>
<reference evidence="1" key="1">
    <citation type="journal article" date="2020" name="Stud. Mycol.">
        <title>101 Dothideomycetes genomes: a test case for predicting lifestyles and emergence of pathogens.</title>
        <authorList>
            <person name="Haridas S."/>
            <person name="Albert R."/>
            <person name="Binder M."/>
            <person name="Bloem J."/>
            <person name="Labutti K."/>
            <person name="Salamov A."/>
            <person name="Andreopoulos B."/>
            <person name="Baker S."/>
            <person name="Barry K."/>
            <person name="Bills G."/>
            <person name="Bluhm B."/>
            <person name="Cannon C."/>
            <person name="Castanera R."/>
            <person name="Culley D."/>
            <person name="Daum C."/>
            <person name="Ezra D."/>
            <person name="Gonzalez J."/>
            <person name="Henrissat B."/>
            <person name="Kuo A."/>
            <person name="Liang C."/>
            <person name="Lipzen A."/>
            <person name="Lutzoni F."/>
            <person name="Magnuson J."/>
            <person name="Mondo S."/>
            <person name="Nolan M."/>
            <person name="Ohm R."/>
            <person name="Pangilinan J."/>
            <person name="Park H.-J."/>
            <person name="Ramirez L."/>
            <person name="Alfaro M."/>
            <person name="Sun H."/>
            <person name="Tritt A."/>
            <person name="Yoshinaga Y."/>
            <person name="Zwiers L.-H."/>
            <person name="Turgeon B."/>
            <person name="Goodwin S."/>
            <person name="Spatafora J."/>
            <person name="Crous P."/>
            <person name="Grigoriev I."/>
        </authorList>
    </citation>
    <scope>NUCLEOTIDE SEQUENCE</scope>
    <source>
        <strain evidence="1">CBS 122681</strain>
    </source>
</reference>
<dbReference type="EMBL" id="MU004340">
    <property type="protein sequence ID" value="KAF2656090.1"/>
    <property type="molecule type" value="Genomic_DNA"/>
</dbReference>
<protein>
    <recommendedName>
        <fullName evidence="3">SnoaL-like domain-containing protein</fullName>
    </recommendedName>
</protein>
<name>A0A6A6T8G8_9PLEO</name>
<dbReference type="Proteomes" id="UP000799324">
    <property type="component" value="Unassembled WGS sequence"/>
</dbReference>
<evidence type="ECO:0008006" key="3">
    <source>
        <dbReference type="Google" id="ProtNLM"/>
    </source>
</evidence>
<gene>
    <name evidence="1" type="ORF">K491DRAFT_692291</name>
</gene>
<evidence type="ECO:0000313" key="1">
    <source>
        <dbReference type="EMBL" id="KAF2656090.1"/>
    </source>
</evidence>
<evidence type="ECO:0000313" key="2">
    <source>
        <dbReference type="Proteomes" id="UP000799324"/>
    </source>
</evidence>
<sequence>MENINIPSTASPLYKTLRATAIEFVHSSDQIYDSNGRMDETRVKKIRSEQGFEHSFGHNHLVSTKPMLAGTRDAEGFIQHMGKMQPYLQSWETTITDVVIDETRKIAVVRASYNMLVQGSSEAVENDILWFLSMEESGEKVKKSMEFVDGAASQKIGEMIRGLM</sequence>
<accession>A0A6A6T8G8</accession>
<dbReference type="OrthoDB" id="414540at2759"/>
<keyword evidence="2" id="KW-1185">Reference proteome</keyword>